<organism evidence="9 10">
    <name type="scientific">Pristionchus pacificus</name>
    <name type="common">Parasitic nematode worm</name>
    <dbReference type="NCBI Taxonomy" id="54126"/>
    <lineage>
        <taxon>Eukaryota</taxon>
        <taxon>Metazoa</taxon>
        <taxon>Ecdysozoa</taxon>
        <taxon>Nematoda</taxon>
        <taxon>Chromadorea</taxon>
        <taxon>Rhabditida</taxon>
        <taxon>Rhabditina</taxon>
        <taxon>Diplogasteromorpha</taxon>
        <taxon>Diplogasteroidea</taxon>
        <taxon>Neodiplogasteridae</taxon>
        <taxon>Pristionchus</taxon>
    </lineage>
</organism>
<dbReference type="InterPro" id="IPR042265">
    <property type="entry name" value="DPH1/DPH2_3"/>
</dbReference>
<comment type="similarity">
    <text evidence="3 8">Belongs to the DPH1/DPH2 family. DPH2 subfamily.</text>
</comment>
<evidence type="ECO:0000256" key="8">
    <source>
        <dbReference type="RuleBase" id="RU364133"/>
    </source>
</evidence>
<evidence type="ECO:0000313" key="9">
    <source>
        <dbReference type="EnsemblMetazoa" id="PPA04723.1"/>
    </source>
</evidence>
<gene>
    <name evidence="9" type="primary">WBGene00094277</name>
</gene>
<proteinExistence type="inferred from homology"/>
<dbReference type="InterPro" id="IPR010014">
    <property type="entry name" value="DHP2"/>
</dbReference>
<keyword evidence="7 8" id="KW-0411">Iron-sulfur</keyword>
<dbReference type="SFLD" id="SFLDS00032">
    <property type="entry name" value="Radical_SAM_3-amino-3-carboxyp"/>
    <property type="match status" value="1"/>
</dbReference>
<dbReference type="NCBIfam" id="TIGR00322">
    <property type="entry name" value="diphth2_R"/>
    <property type="match status" value="1"/>
</dbReference>
<reference evidence="9" key="2">
    <citation type="submission" date="2022-06" db="UniProtKB">
        <authorList>
            <consortium name="EnsemblMetazoa"/>
        </authorList>
    </citation>
    <scope>IDENTIFICATION</scope>
    <source>
        <strain evidence="9">PS312</strain>
    </source>
</reference>
<dbReference type="PANTHER" id="PTHR10762">
    <property type="entry name" value="DIPHTHAMIDE BIOSYNTHESIS PROTEIN"/>
    <property type="match status" value="1"/>
</dbReference>
<evidence type="ECO:0000256" key="1">
    <source>
        <dbReference type="ARBA" id="ARBA00001966"/>
    </source>
</evidence>
<comment type="cofactor">
    <cofactor evidence="1">
        <name>[4Fe-4S] cluster</name>
        <dbReference type="ChEBI" id="CHEBI:49883"/>
    </cofactor>
</comment>
<keyword evidence="6 8" id="KW-0408">Iron</keyword>
<name>A0A2A6CTM5_PRIPA</name>
<dbReference type="GO" id="GO:0051536">
    <property type="term" value="F:iron-sulfur cluster binding"/>
    <property type="evidence" value="ECO:0007669"/>
    <property type="project" value="UniProtKB-KW"/>
</dbReference>
<dbReference type="InterPro" id="IPR016435">
    <property type="entry name" value="DPH1/DPH2"/>
</dbReference>
<dbReference type="Gene3D" id="3.40.50.11860">
    <property type="entry name" value="Diphthamide synthesis DPH1/DPH2 domain 3"/>
    <property type="match status" value="1"/>
</dbReference>
<keyword evidence="10" id="KW-1185">Reference proteome</keyword>
<dbReference type="NCBIfam" id="TIGR00272">
    <property type="entry name" value="DPH2"/>
    <property type="match status" value="1"/>
</dbReference>
<accession>A0A8R1U7H0</accession>
<evidence type="ECO:0000256" key="5">
    <source>
        <dbReference type="ARBA" id="ARBA00022723"/>
    </source>
</evidence>
<keyword evidence="5 8" id="KW-0479">Metal-binding</keyword>
<comment type="function">
    <text evidence="8">Required for the first step of diphthamide biosynthesis, a post-translational modification of histidine which occurs in elongation factor 2. DPH1 and DPH2 transfer a 3-amino-3-carboxypropyl (ACP) group from S-adenosyl-L-methionine (SAM) to a histidine residue, the reaction is assisted by a reduction system comprising DPH3 and a NADH-dependent reductase. Facilitates the reduction of the catalytic iron-sulfur cluster found in the DPH1 subunit.</text>
</comment>
<evidence type="ECO:0000256" key="6">
    <source>
        <dbReference type="ARBA" id="ARBA00023004"/>
    </source>
</evidence>
<dbReference type="GO" id="GO:0090560">
    <property type="term" value="F:2-(3-amino-3-carboxypropyl)histidine synthase activity"/>
    <property type="evidence" value="ECO:0007669"/>
    <property type="project" value="InterPro"/>
</dbReference>
<dbReference type="FunFam" id="3.40.50.11860:FF:000001">
    <property type="entry name" value="2-(3-amino-3-carboxypropyl)histidine synthase subunit 2"/>
    <property type="match status" value="1"/>
</dbReference>
<dbReference type="GO" id="GO:0017183">
    <property type="term" value="P:protein histidyl modification to diphthamide"/>
    <property type="evidence" value="ECO:0007669"/>
    <property type="project" value="UniProtKB-UniPathway"/>
</dbReference>
<dbReference type="EnsemblMetazoa" id="PPA04723.1">
    <property type="protein sequence ID" value="PPA04723.1"/>
    <property type="gene ID" value="WBGene00094277"/>
</dbReference>
<dbReference type="AlphaFoldDB" id="A0A2A6CTM5"/>
<accession>A0A2A6CTM5</accession>
<evidence type="ECO:0000256" key="2">
    <source>
        <dbReference type="ARBA" id="ARBA00005156"/>
    </source>
</evidence>
<evidence type="ECO:0000313" key="10">
    <source>
        <dbReference type="Proteomes" id="UP000005239"/>
    </source>
</evidence>
<dbReference type="GO" id="GO:0046872">
    <property type="term" value="F:metal ion binding"/>
    <property type="evidence" value="ECO:0007669"/>
    <property type="project" value="UniProtKB-KW"/>
</dbReference>
<evidence type="ECO:0000256" key="3">
    <source>
        <dbReference type="ARBA" id="ARBA00006179"/>
    </source>
</evidence>
<dbReference type="PANTHER" id="PTHR10762:SF2">
    <property type="entry name" value="2-(3-AMINO-3-CARBOXYPROPYL)HISTIDINE SYNTHASE SUBUNIT 2"/>
    <property type="match status" value="1"/>
</dbReference>
<reference evidence="10" key="1">
    <citation type="journal article" date="2008" name="Nat. Genet.">
        <title>The Pristionchus pacificus genome provides a unique perspective on nematode lifestyle and parasitism.</title>
        <authorList>
            <person name="Dieterich C."/>
            <person name="Clifton S.W."/>
            <person name="Schuster L.N."/>
            <person name="Chinwalla A."/>
            <person name="Delehaunty K."/>
            <person name="Dinkelacker I."/>
            <person name="Fulton L."/>
            <person name="Fulton R."/>
            <person name="Godfrey J."/>
            <person name="Minx P."/>
            <person name="Mitreva M."/>
            <person name="Roeseler W."/>
            <person name="Tian H."/>
            <person name="Witte H."/>
            <person name="Yang S.P."/>
            <person name="Wilson R.K."/>
            <person name="Sommer R.J."/>
        </authorList>
    </citation>
    <scope>NUCLEOTIDE SEQUENCE [LARGE SCALE GENOMIC DNA]</scope>
    <source>
        <strain evidence="10">PS312</strain>
    </source>
</reference>
<dbReference type="Pfam" id="PF01866">
    <property type="entry name" value="Diphthamide_syn"/>
    <property type="match status" value="1"/>
</dbReference>
<protein>
    <recommendedName>
        <fullName evidence="4 8">2-(3-amino-3-carboxypropyl)histidine synthase subunit 2</fullName>
    </recommendedName>
</protein>
<sequence>PSSWRGLRRRLFMVEKVRDANTIGLVVGTVAVAGHREAVNRVRALAKAAGKKVYVISVGKVNVAKLANFSADVDTFVLLSCPFGVLLDTSSFDKPVVSLFEAEIALNENKEWMAQAGWTSDYTQFVNDPTISLSTRTDDAPDVSLVSGRVRVRAVEEEEKTEGGVSTVALWEAGNYFEARSWRGLDDSVAENQECESSTAILEGRKGRAAGYENEQRK</sequence>
<evidence type="ECO:0000256" key="4">
    <source>
        <dbReference type="ARBA" id="ARBA00021914"/>
    </source>
</evidence>
<comment type="pathway">
    <text evidence="2 8">Protein modification; peptidyl-diphthamide biosynthesis.</text>
</comment>
<evidence type="ECO:0000256" key="7">
    <source>
        <dbReference type="ARBA" id="ARBA00023014"/>
    </source>
</evidence>
<dbReference type="Proteomes" id="UP000005239">
    <property type="component" value="Unassembled WGS sequence"/>
</dbReference>